<feature type="coiled-coil region" evidence="1">
    <location>
        <begin position="433"/>
        <end position="471"/>
    </location>
</feature>
<feature type="region of interest" description="Disordered" evidence="2">
    <location>
        <begin position="810"/>
        <end position="847"/>
    </location>
</feature>
<evidence type="ECO:0000256" key="2">
    <source>
        <dbReference type="SAM" id="MobiDB-lite"/>
    </source>
</evidence>
<dbReference type="SMART" id="SM01041">
    <property type="entry name" value="BRO1"/>
    <property type="match status" value="1"/>
</dbReference>
<dbReference type="PROSITE" id="PS51180">
    <property type="entry name" value="BRO1"/>
    <property type="match status" value="1"/>
</dbReference>
<dbReference type="FunFam" id="1.25.40.280:FF:000001">
    <property type="entry name" value="programmed cell death 6-interacting protein-like isoform X1"/>
    <property type="match status" value="1"/>
</dbReference>
<dbReference type="OrthoDB" id="2141925at2759"/>
<dbReference type="Pfam" id="PF03097">
    <property type="entry name" value="BRO1"/>
    <property type="match status" value="1"/>
</dbReference>
<dbReference type="Gene3D" id="1.20.120.560">
    <property type="entry name" value="alix/aip1 in complex with the ypdl late domain"/>
    <property type="match status" value="1"/>
</dbReference>
<dbReference type="GO" id="GO:0000281">
    <property type="term" value="P:mitotic cytokinesis"/>
    <property type="evidence" value="ECO:0007669"/>
    <property type="project" value="TreeGrafter"/>
</dbReference>
<sequence length="847" mass="94811">MSEFISVPLKKPTDVVIVKPLKNVIDSAFNSAEKHEDFTEQINELGKLRSTAVWRVFEKYESSLEVIYNYYDQLVALETKIPPTEVQIPFKWKDAFNKGSSFFGGRISLTISSMAYERVCVLFNIAALQSCIAAGQSSDTDDGRKLAAKLFQQSAGIFNHLKTTVIGAIHQDPTPDLHPDTLAALSALMVAQGQEMFFHKAVDDGMKDSIIAKVASQCEDFYAECLKAFQKESLRQIWEKEWLPIIAGKQAGFHALAEFHQSLVCRANKSVGEEIARLNKAIDLFKISQQRWKPSAFADHLSKAQRHLEEAKKDNDFIYHERIPDAKNLEPIPRAAISKPLPMPPRLSANFKDLFENLVPLAVHQSLSAYEVRKNDLVTAEINKLRESTQLLNSVLASLNLPAALEDTHGETVPPSLAEKAENICSLGGIRKLESMIRELPELLQRNKEILDEADRMLADEKQSDDQLREQFKEKWTRTPSEKLTETFRVNASKYRELINNAISADKIVRDKFDTHKLGIELLSEGPNVMQAAIPKAISGGSSAHESVAASSLRQLMEQVETLKAERDTIECELKSATTDMKDKFLSALSQDGAINEQALSVETLGKVFGPLQMQVKDSIIRQESLLNEIQSQNTAFCNEKSGGGAEQKRENVLKELAAAHDAYIELTNNLEEGNKFYNCLTQNLLGFQNKISDYCFARRTEKEELMKDLTQNLSRGSAPIPAAPSHHQQSTTDGRKEVPPRPPPPNVSAPEQQHQQQQHQQHPGALPYPVFPSGMPVPFGAQPNAPYPVQYAPPPIPNCYNPYATLPYPTQQPPHPYPGAYQTYANYPPTYPQYPPQQNQQYPGQQ</sequence>
<dbReference type="Gene3D" id="1.25.40.280">
    <property type="entry name" value="alix/aip1 like domains"/>
    <property type="match status" value="1"/>
</dbReference>
<proteinExistence type="evidence at transcript level"/>
<accession>A0A1I9WLI5</accession>
<dbReference type="InterPro" id="IPR025304">
    <property type="entry name" value="ALIX_V_dom"/>
</dbReference>
<dbReference type="PANTHER" id="PTHR23030:SF39">
    <property type="entry name" value="PROGRAMMED CELL DEATH 6-INTERACTING PROTEIN"/>
    <property type="match status" value="1"/>
</dbReference>
<dbReference type="CDD" id="cd09240">
    <property type="entry name" value="BRO1_Alix"/>
    <property type="match status" value="1"/>
</dbReference>
<dbReference type="CDD" id="cd09235">
    <property type="entry name" value="V_Alix"/>
    <property type="match status" value="1"/>
</dbReference>
<name>A0A1I9WLI5_NILLU</name>
<dbReference type="KEGG" id="nlu:111062010"/>
<evidence type="ECO:0000256" key="1">
    <source>
        <dbReference type="SAM" id="Coils"/>
    </source>
</evidence>
<feature type="compositionally biased region" description="Low complexity" evidence="2">
    <location>
        <begin position="819"/>
        <end position="829"/>
    </location>
</feature>
<dbReference type="EMBL" id="KU932369">
    <property type="protein sequence ID" value="APA34005.1"/>
    <property type="molecule type" value="mRNA"/>
</dbReference>
<dbReference type="Pfam" id="PF13949">
    <property type="entry name" value="ALIX_LYPXL_bnd"/>
    <property type="match status" value="1"/>
</dbReference>
<dbReference type="RefSeq" id="XP_039290469.1">
    <property type="nucleotide sequence ID" value="XM_039434535.1"/>
</dbReference>
<feature type="coiled-coil region" evidence="1">
    <location>
        <begin position="553"/>
        <end position="580"/>
    </location>
</feature>
<feature type="compositionally biased region" description="Low complexity" evidence="2">
    <location>
        <begin position="753"/>
        <end position="763"/>
    </location>
</feature>
<dbReference type="CTD" id="43330"/>
<evidence type="ECO:0000313" key="4">
    <source>
        <dbReference type="EMBL" id="APA34005.1"/>
    </source>
</evidence>
<feature type="compositionally biased region" description="Low complexity" evidence="2">
    <location>
        <begin position="837"/>
        <end position="847"/>
    </location>
</feature>
<dbReference type="GO" id="GO:0005768">
    <property type="term" value="C:endosome"/>
    <property type="evidence" value="ECO:0007669"/>
    <property type="project" value="TreeGrafter"/>
</dbReference>
<dbReference type="InterPro" id="IPR004328">
    <property type="entry name" value="BRO1_dom"/>
</dbReference>
<dbReference type="InterPro" id="IPR038499">
    <property type="entry name" value="BRO1_sf"/>
</dbReference>
<dbReference type="AlphaFoldDB" id="A0A1I9WLI5"/>
<dbReference type="PANTHER" id="PTHR23030">
    <property type="entry name" value="PCD6 INTERACTING PROTEIN-RELATED"/>
    <property type="match status" value="1"/>
</dbReference>
<reference evidence="4" key="1">
    <citation type="journal article" date="2016" name="BMC Genomics">
        <title>Seminal fluid protein genes of the brown planthopper, Nilaparvata lugens.</title>
        <authorList>
            <person name="Yu B."/>
            <person name="Li D.T."/>
            <person name="Lu J.B."/>
            <person name="Zhang W.X."/>
            <person name="Zhang C.X."/>
        </authorList>
    </citation>
    <scope>NUCLEOTIDE SEQUENCE</scope>
    <source>
        <strain evidence="4">NlSFP_unconfirmed_comp30312</strain>
    </source>
</reference>
<organism evidence="4">
    <name type="scientific">Nilaparvata lugens</name>
    <name type="common">Brown planthopper</name>
    <dbReference type="NCBI Taxonomy" id="108931"/>
    <lineage>
        <taxon>Eukaryota</taxon>
        <taxon>Metazoa</taxon>
        <taxon>Ecdysozoa</taxon>
        <taxon>Arthropoda</taxon>
        <taxon>Hexapoda</taxon>
        <taxon>Insecta</taxon>
        <taxon>Pterygota</taxon>
        <taxon>Neoptera</taxon>
        <taxon>Paraneoptera</taxon>
        <taxon>Hemiptera</taxon>
        <taxon>Auchenorrhyncha</taxon>
        <taxon>Fulgoroidea</taxon>
        <taxon>Delphacidae</taxon>
        <taxon>Delphacinae</taxon>
        <taxon>Nilaparvata</taxon>
    </lineage>
</organism>
<evidence type="ECO:0000259" key="3">
    <source>
        <dbReference type="PROSITE" id="PS51180"/>
    </source>
</evidence>
<dbReference type="Gene3D" id="1.20.140.50">
    <property type="entry name" value="alix/aip1 like domains"/>
    <property type="match status" value="1"/>
</dbReference>
<protein>
    <submittedName>
        <fullName evidence="4">Seminal fluid protein</fullName>
    </submittedName>
</protein>
<feature type="region of interest" description="Disordered" evidence="2">
    <location>
        <begin position="715"/>
        <end position="772"/>
    </location>
</feature>
<keyword evidence="1" id="KW-0175">Coiled coil</keyword>
<dbReference type="GeneID" id="111062010"/>
<feature type="domain" description="BRO1" evidence="3">
    <location>
        <begin position="3"/>
        <end position="392"/>
    </location>
</feature>